<evidence type="ECO:0000313" key="1">
    <source>
        <dbReference type="EMBL" id="MBC8570670.1"/>
    </source>
</evidence>
<gene>
    <name evidence="1" type="ORF">H8709_07475</name>
</gene>
<name>A0A926ECQ7_9FIRM</name>
<dbReference type="AlphaFoldDB" id="A0A926ECQ7"/>
<keyword evidence="2" id="KW-1185">Reference proteome</keyword>
<proteinExistence type="predicted"/>
<evidence type="ECO:0000313" key="2">
    <source>
        <dbReference type="Proteomes" id="UP000660861"/>
    </source>
</evidence>
<accession>A0A926ECQ7</accession>
<dbReference type="RefSeq" id="WP_262397766.1">
    <property type="nucleotide sequence ID" value="NZ_JACRTC010000004.1"/>
</dbReference>
<dbReference type="EMBL" id="JACRTC010000004">
    <property type="protein sequence ID" value="MBC8570670.1"/>
    <property type="molecule type" value="Genomic_DNA"/>
</dbReference>
<organism evidence="1 2">
    <name type="scientific">Zongyangia hominis</name>
    <dbReference type="NCBI Taxonomy" id="2763677"/>
    <lineage>
        <taxon>Bacteria</taxon>
        <taxon>Bacillati</taxon>
        <taxon>Bacillota</taxon>
        <taxon>Clostridia</taxon>
        <taxon>Eubacteriales</taxon>
        <taxon>Oscillospiraceae</taxon>
        <taxon>Zongyangia</taxon>
    </lineage>
</organism>
<sequence>MEHNNTTTYAASQNNNYSTLHQNRWFAVSGDIDDFIFYDETEDGYEHTYVSEK</sequence>
<comment type="caution">
    <text evidence="1">The sequence shown here is derived from an EMBL/GenBank/DDBJ whole genome shotgun (WGS) entry which is preliminary data.</text>
</comment>
<dbReference type="Proteomes" id="UP000660861">
    <property type="component" value="Unassembled WGS sequence"/>
</dbReference>
<reference evidence="1" key="1">
    <citation type="submission" date="2020-08" db="EMBL/GenBank/DDBJ databases">
        <title>Genome public.</title>
        <authorList>
            <person name="Liu C."/>
            <person name="Sun Q."/>
        </authorList>
    </citation>
    <scope>NUCLEOTIDE SEQUENCE</scope>
    <source>
        <strain evidence="1">NSJ-54</strain>
    </source>
</reference>
<protein>
    <submittedName>
        <fullName evidence="1">Uncharacterized protein</fullName>
    </submittedName>
</protein>